<evidence type="ECO:0000256" key="1">
    <source>
        <dbReference type="SAM" id="Phobius"/>
    </source>
</evidence>
<gene>
    <name evidence="2" type="ORF">Y013_24315</name>
</gene>
<feature type="transmembrane region" description="Helical" evidence="1">
    <location>
        <begin position="142"/>
        <end position="175"/>
    </location>
</feature>
<evidence type="ECO:0000313" key="2">
    <source>
        <dbReference type="EMBL" id="AHD23485.1"/>
    </source>
</evidence>
<sequence length="551" mass="56981">MMTTTTPTAVPTPSGTSATSAAPFTGLGTLLRFYLRLDRVRITVWTLALALTVWSTVLSLAAVYPDEASRQARAALLENPAAVLMTGPAYGIDNYTLGAMTANELSLTVFVATAIMSILLVVRHTRAQEESGRLELLRALPVGSYAPPAAALLLVSVANLVVGTGITVALIAGGLDVVGSIAFGVASAVTGVLFGAVAAVTAQFGEHSRSATGTALAVLAAAFFVRGAGDIIEATGSWLSWLSPIAWAQQTRLYVDERWWPLLLSVATTVVLLTVAVALSRRRDLGAGLRAPKPGPAEADSALLGPVGLIRRLLRGAFVGWLTGLVLFGVAMGALASSVEDLIDEMPQVLDMVGVDPDALTASFAGMMLMFLALGATAFGVSAVVRMRSEEDGGRSGLVIITGTGRSAWLSAALGVIVVQTVVALLVSGAATGLGVAFAVGDWAWVLRMIAASLAYAPAAILVVAVAFALLGCVPRATGLVWVLVVWTVFVAWLGEMLDLPDELVALSPFSHIPLVPAENATAMPLIIQAVAAVLLVAAAIVGFRRRDVQV</sequence>
<dbReference type="eggNOG" id="COG3559">
    <property type="taxonomic scope" value="Bacteria"/>
</dbReference>
<proteinExistence type="predicted"/>
<feature type="transmembrane region" description="Helical" evidence="1">
    <location>
        <begin position="523"/>
        <end position="544"/>
    </location>
</feature>
<dbReference type="EMBL" id="CP006996">
    <property type="protein sequence ID" value="AHD23485.1"/>
    <property type="molecule type" value="Genomic_DNA"/>
</dbReference>
<dbReference type="PATRIC" id="fig|1435356.3.peg.4902"/>
<feature type="transmembrane region" description="Helical" evidence="1">
    <location>
        <begin position="477"/>
        <end position="495"/>
    </location>
</feature>
<feature type="transmembrane region" description="Helical" evidence="1">
    <location>
        <begin position="408"/>
        <end position="439"/>
    </location>
</feature>
<feature type="transmembrane region" description="Helical" evidence="1">
    <location>
        <begin position="259"/>
        <end position="280"/>
    </location>
</feature>
<keyword evidence="1" id="KW-0812">Transmembrane</keyword>
<accession>V9XNB9</accession>
<feature type="transmembrane region" description="Helical" evidence="1">
    <location>
        <begin position="105"/>
        <end position="122"/>
    </location>
</feature>
<feature type="transmembrane region" description="Helical" evidence="1">
    <location>
        <begin position="42"/>
        <end position="64"/>
    </location>
</feature>
<dbReference type="RefSeq" id="WP_024103668.1">
    <property type="nucleotide sequence ID" value="NC_023150.1"/>
</dbReference>
<feature type="transmembrane region" description="Helical" evidence="1">
    <location>
        <begin position="359"/>
        <end position="387"/>
    </location>
</feature>
<protein>
    <recommendedName>
        <fullName evidence="4">Polyketide antibiotic transporter</fullName>
    </recommendedName>
</protein>
<dbReference type="Proteomes" id="UP000018781">
    <property type="component" value="Chromosome"/>
</dbReference>
<keyword evidence="1" id="KW-1133">Transmembrane helix</keyword>
<evidence type="ECO:0000313" key="3">
    <source>
        <dbReference type="Proteomes" id="UP000018781"/>
    </source>
</evidence>
<dbReference type="AlphaFoldDB" id="V9XNB9"/>
<evidence type="ECO:0008006" key="4">
    <source>
        <dbReference type="Google" id="ProtNLM"/>
    </source>
</evidence>
<feature type="transmembrane region" description="Helical" evidence="1">
    <location>
        <begin position="181"/>
        <end position="202"/>
    </location>
</feature>
<keyword evidence="1" id="KW-0472">Membrane</keyword>
<organism evidence="2 3">
    <name type="scientific">Rhodococcus pyridinivorans SB3094</name>
    <dbReference type="NCBI Taxonomy" id="1435356"/>
    <lineage>
        <taxon>Bacteria</taxon>
        <taxon>Bacillati</taxon>
        <taxon>Actinomycetota</taxon>
        <taxon>Actinomycetes</taxon>
        <taxon>Mycobacteriales</taxon>
        <taxon>Nocardiaceae</taxon>
        <taxon>Rhodococcus</taxon>
    </lineage>
</organism>
<dbReference type="HOGENOM" id="CLU_036785_2_0_11"/>
<feature type="transmembrane region" description="Helical" evidence="1">
    <location>
        <begin position="214"/>
        <end position="239"/>
    </location>
</feature>
<feature type="transmembrane region" description="Helical" evidence="1">
    <location>
        <begin position="445"/>
        <end position="470"/>
    </location>
</feature>
<dbReference type="KEGG" id="rpy:Y013_24315"/>
<name>V9XNB9_9NOCA</name>
<feature type="transmembrane region" description="Helical" evidence="1">
    <location>
        <begin position="318"/>
        <end position="339"/>
    </location>
</feature>
<dbReference type="GeneID" id="29937828"/>
<reference evidence="2 3" key="1">
    <citation type="journal article" date="2014" name="Genome Announc.">
        <title>Complete Genome of Rhodococcus pyridinivorans SB3094, a Methyl-Ethyl-Ketone-Degrading Bacterium Used for Bioaugmentation.</title>
        <authorList>
            <person name="Dueholm M.S."/>
            <person name="Albertsen M."/>
            <person name="D'Imperio S."/>
            <person name="Tale V.P."/>
            <person name="Lewis D."/>
            <person name="Nielsen P.H."/>
            <person name="Nielsen J.L."/>
        </authorList>
    </citation>
    <scope>NUCLEOTIDE SEQUENCE [LARGE SCALE GENOMIC DNA]</scope>
    <source>
        <strain evidence="2 3">SB3094</strain>
    </source>
</reference>